<feature type="compositionally biased region" description="Basic and acidic residues" evidence="5">
    <location>
        <begin position="375"/>
        <end position="388"/>
    </location>
</feature>
<dbReference type="CDD" id="cd00009">
    <property type="entry name" value="AAA"/>
    <property type="match status" value="1"/>
</dbReference>
<evidence type="ECO:0000256" key="5">
    <source>
        <dbReference type="SAM" id="MobiDB-lite"/>
    </source>
</evidence>
<dbReference type="InterPro" id="IPR025944">
    <property type="entry name" value="Sigma_54_int_dom_CS"/>
</dbReference>
<name>A0AAE3XLX4_9BACT</name>
<dbReference type="Pfam" id="PF02954">
    <property type="entry name" value="HTH_8"/>
    <property type="match status" value="1"/>
</dbReference>
<dbReference type="InterPro" id="IPR009057">
    <property type="entry name" value="Homeodomain-like_sf"/>
</dbReference>
<evidence type="ECO:0000256" key="3">
    <source>
        <dbReference type="ARBA" id="ARBA00023015"/>
    </source>
</evidence>
<dbReference type="PROSITE" id="PS50045">
    <property type="entry name" value="SIGMA54_INTERACT_4"/>
    <property type="match status" value="1"/>
</dbReference>
<accession>A0AAE3XLX4</accession>
<dbReference type="GO" id="GO:0006355">
    <property type="term" value="P:regulation of DNA-templated transcription"/>
    <property type="evidence" value="ECO:0007669"/>
    <property type="project" value="InterPro"/>
</dbReference>
<reference evidence="7" key="1">
    <citation type="submission" date="2023-07" db="EMBL/GenBank/DDBJ databases">
        <title>Genomic Encyclopedia of Type Strains, Phase IV (KMG-IV): sequencing the most valuable type-strain genomes for metagenomic binning, comparative biology and taxonomic classification.</title>
        <authorList>
            <person name="Goeker M."/>
        </authorList>
    </citation>
    <scope>NUCLEOTIDE SEQUENCE</scope>
    <source>
        <strain evidence="7">DSM 26174</strain>
    </source>
</reference>
<dbReference type="Gene3D" id="3.40.50.300">
    <property type="entry name" value="P-loop containing nucleotide triphosphate hydrolases"/>
    <property type="match status" value="1"/>
</dbReference>
<dbReference type="InterPro" id="IPR025662">
    <property type="entry name" value="Sigma_54_int_dom_ATP-bd_1"/>
</dbReference>
<dbReference type="EMBL" id="JAVDQD010000002">
    <property type="protein sequence ID" value="MDR6239342.1"/>
    <property type="molecule type" value="Genomic_DNA"/>
</dbReference>
<dbReference type="InterPro" id="IPR002197">
    <property type="entry name" value="HTH_Fis"/>
</dbReference>
<dbReference type="InterPro" id="IPR002078">
    <property type="entry name" value="Sigma_54_int"/>
</dbReference>
<dbReference type="InterPro" id="IPR058031">
    <property type="entry name" value="AAA_lid_NorR"/>
</dbReference>
<keyword evidence="2" id="KW-0067">ATP-binding</keyword>
<dbReference type="GO" id="GO:0043565">
    <property type="term" value="F:sequence-specific DNA binding"/>
    <property type="evidence" value="ECO:0007669"/>
    <property type="project" value="InterPro"/>
</dbReference>
<dbReference type="RefSeq" id="WP_309938968.1">
    <property type="nucleotide sequence ID" value="NZ_AP025305.1"/>
</dbReference>
<dbReference type="PROSITE" id="PS00675">
    <property type="entry name" value="SIGMA54_INTERACT_1"/>
    <property type="match status" value="1"/>
</dbReference>
<gene>
    <name evidence="7" type="ORF">HNQ88_002379</name>
</gene>
<dbReference type="Proteomes" id="UP001185092">
    <property type="component" value="Unassembled WGS sequence"/>
</dbReference>
<dbReference type="Gene3D" id="1.10.8.60">
    <property type="match status" value="1"/>
</dbReference>
<feature type="region of interest" description="Disordered" evidence="5">
    <location>
        <begin position="365"/>
        <end position="399"/>
    </location>
</feature>
<proteinExistence type="predicted"/>
<evidence type="ECO:0000313" key="7">
    <source>
        <dbReference type="EMBL" id="MDR6239342.1"/>
    </source>
</evidence>
<keyword evidence="1" id="KW-0547">Nucleotide-binding</keyword>
<keyword evidence="4" id="KW-0804">Transcription</keyword>
<dbReference type="PANTHER" id="PTHR32071">
    <property type="entry name" value="TRANSCRIPTIONAL REGULATORY PROTEIN"/>
    <property type="match status" value="1"/>
</dbReference>
<keyword evidence="3" id="KW-0805">Transcription regulation</keyword>
<sequence length="444" mass="50072">MLQDGEILSIKQRFGIIGNSQSINRAIEIAMQVAPTDLTVLITGESGSGKESFSKIIHHLSHRKHGPFIAVNCGAIPEGTIDSELFGHEKGAFTGAAETRKGYFETVNKGTIFLDEIGEMPFSTQARLLRILENGEYIKVGSSKIQKTDVRVVAATNVKLLEAVEKGKFREDLYYRLNTVPIFVPPLRDRGEDVLLLFRKFAMDFAEKYRRKSIFLTPDAEFEMLKFRFPGNIRQLKNIAEQMSVLETDKQIDSKTLSKYLPSTTALTSTSYKSYDNDDKSNNSKDHELLYKVIIDMKKEVDQLKNLVLEIVKTGNIDPDCVEKHAELFDEFNNDVINKTSTQPSPKSTPLLDLPGGASPLLLSPVKGHNISNPEENKEDNTIDITDHEIDDSSEESLSIEKNEKELITKALLKHNNKRKYAAQELGISERTLYRKIKQYGLEK</sequence>
<evidence type="ECO:0000256" key="2">
    <source>
        <dbReference type="ARBA" id="ARBA00022840"/>
    </source>
</evidence>
<dbReference type="Gene3D" id="1.10.10.60">
    <property type="entry name" value="Homeodomain-like"/>
    <property type="match status" value="1"/>
</dbReference>
<dbReference type="GO" id="GO:0005524">
    <property type="term" value="F:ATP binding"/>
    <property type="evidence" value="ECO:0007669"/>
    <property type="project" value="UniProtKB-KW"/>
</dbReference>
<dbReference type="Pfam" id="PF25601">
    <property type="entry name" value="AAA_lid_14"/>
    <property type="match status" value="1"/>
</dbReference>
<evidence type="ECO:0000259" key="6">
    <source>
        <dbReference type="PROSITE" id="PS50045"/>
    </source>
</evidence>
<keyword evidence="8" id="KW-1185">Reference proteome</keyword>
<evidence type="ECO:0000313" key="8">
    <source>
        <dbReference type="Proteomes" id="UP001185092"/>
    </source>
</evidence>
<dbReference type="SUPFAM" id="SSF46689">
    <property type="entry name" value="Homeodomain-like"/>
    <property type="match status" value="1"/>
</dbReference>
<dbReference type="SMART" id="SM00382">
    <property type="entry name" value="AAA"/>
    <property type="match status" value="1"/>
</dbReference>
<evidence type="ECO:0000256" key="1">
    <source>
        <dbReference type="ARBA" id="ARBA00022741"/>
    </source>
</evidence>
<evidence type="ECO:0000256" key="4">
    <source>
        <dbReference type="ARBA" id="ARBA00023163"/>
    </source>
</evidence>
<feature type="domain" description="Sigma-54 factor interaction" evidence="6">
    <location>
        <begin position="16"/>
        <end position="245"/>
    </location>
</feature>
<dbReference type="InterPro" id="IPR003593">
    <property type="entry name" value="AAA+_ATPase"/>
</dbReference>
<comment type="caution">
    <text evidence="7">The sequence shown here is derived from an EMBL/GenBank/DDBJ whole genome shotgun (WGS) entry which is preliminary data.</text>
</comment>
<dbReference type="Pfam" id="PF00158">
    <property type="entry name" value="Sigma54_activat"/>
    <property type="match status" value="1"/>
</dbReference>
<dbReference type="AlphaFoldDB" id="A0AAE3XLX4"/>
<dbReference type="InterPro" id="IPR027417">
    <property type="entry name" value="P-loop_NTPase"/>
</dbReference>
<dbReference type="PROSITE" id="PS00688">
    <property type="entry name" value="SIGMA54_INTERACT_3"/>
    <property type="match status" value="1"/>
</dbReference>
<dbReference type="PANTHER" id="PTHR32071:SF121">
    <property type="entry name" value="SIGMA L-DEPENDENT TRANSCRIPTIONAL REGULATOR YQIR-RELATED"/>
    <property type="match status" value="1"/>
</dbReference>
<protein>
    <submittedName>
        <fullName evidence="7">Transcriptional regulator with PAS, ATPase and Fis domain</fullName>
    </submittedName>
</protein>
<dbReference type="SUPFAM" id="SSF52540">
    <property type="entry name" value="P-loop containing nucleoside triphosphate hydrolases"/>
    <property type="match status" value="1"/>
</dbReference>
<organism evidence="7 8">
    <name type="scientific">Aureibacter tunicatorum</name>
    <dbReference type="NCBI Taxonomy" id="866807"/>
    <lineage>
        <taxon>Bacteria</taxon>
        <taxon>Pseudomonadati</taxon>
        <taxon>Bacteroidota</taxon>
        <taxon>Cytophagia</taxon>
        <taxon>Cytophagales</taxon>
        <taxon>Persicobacteraceae</taxon>
        <taxon>Aureibacter</taxon>
    </lineage>
</organism>
<dbReference type="FunFam" id="3.40.50.300:FF:000006">
    <property type="entry name" value="DNA-binding transcriptional regulator NtrC"/>
    <property type="match status" value="1"/>
</dbReference>
<dbReference type="PRINTS" id="PR01590">
    <property type="entry name" value="HTHFIS"/>
</dbReference>